<comment type="caution">
    <text evidence="11">The sequence shown here is derived from an EMBL/GenBank/DDBJ whole genome shotgun (WGS) entry which is preliminary data.</text>
</comment>
<evidence type="ECO:0000256" key="6">
    <source>
        <dbReference type="ARBA" id="ARBA00023002"/>
    </source>
</evidence>
<dbReference type="PROSITE" id="PS51257">
    <property type="entry name" value="PROKAR_LIPOPROTEIN"/>
    <property type="match status" value="1"/>
</dbReference>
<dbReference type="GO" id="GO:0042597">
    <property type="term" value="C:periplasmic space"/>
    <property type="evidence" value="ECO:0007669"/>
    <property type="project" value="UniProtKB-SubCell"/>
</dbReference>
<keyword evidence="2 8" id="KW-0349">Heme</keyword>
<protein>
    <submittedName>
        <fullName evidence="11">Methylamine utilization protein MauG</fullName>
    </submittedName>
</protein>
<dbReference type="InterPro" id="IPR036909">
    <property type="entry name" value="Cyt_c-like_dom_sf"/>
</dbReference>
<evidence type="ECO:0000256" key="7">
    <source>
        <dbReference type="ARBA" id="ARBA00023004"/>
    </source>
</evidence>
<dbReference type="InterPro" id="IPR009056">
    <property type="entry name" value="Cyt_c-like_dom"/>
</dbReference>
<keyword evidence="3 9" id="KW-0479">Metal-binding</keyword>
<comment type="subcellular location">
    <subcellularLocation>
        <location evidence="1">Periplasm</location>
    </subcellularLocation>
</comment>
<dbReference type="EMBL" id="NXID01000006">
    <property type="protein sequence ID" value="RXK16547.1"/>
    <property type="molecule type" value="Genomic_DNA"/>
</dbReference>
<dbReference type="KEGG" id="amyt:AMYT_0732"/>
<dbReference type="InterPro" id="IPR026259">
    <property type="entry name" value="MauG/Cytc_peroxidase"/>
</dbReference>
<keyword evidence="7 9" id="KW-0408">Iron</keyword>
<evidence type="ECO:0000256" key="2">
    <source>
        <dbReference type="ARBA" id="ARBA00022617"/>
    </source>
</evidence>
<feature type="binding site" description="axial binding residue" evidence="9">
    <location>
        <position position="237"/>
    </location>
    <ligand>
        <name>heme c</name>
        <dbReference type="ChEBI" id="CHEBI:61717"/>
        <label>2</label>
    </ligand>
    <ligandPart>
        <name>Fe</name>
        <dbReference type="ChEBI" id="CHEBI:18248"/>
    </ligandPart>
</feature>
<evidence type="ECO:0000313" key="11">
    <source>
        <dbReference type="EMBL" id="RXK16547.1"/>
    </source>
</evidence>
<dbReference type="Gene3D" id="1.10.760.10">
    <property type="entry name" value="Cytochrome c-like domain"/>
    <property type="match status" value="2"/>
</dbReference>
<dbReference type="PANTHER" id="PTHR30600:SF10">
    <property type="entry name" value="BLL6722 PROTEIN"/>
    <property type="match status" value="1"/>
</dbReference>
<dbReference type="GO" id="GO:0004130">
    <property type="term" value="F:cytochrome-c peroxidase activity"/>
    <property type="evidence" value="ECO:0007669"/>
    <property type="project" value="TreeGrafter"/>
</dbReference>
<dbReference type="PIRSF" id="PIRSF000294">
    <property type="entry name" value="Cytochrome-c_peroxidase"/>
    <property type="match status" value="1"/>
</dbReference>
<evidence type="ECO:0000256" key="8">
    <source>
        <dbReference type="PIRSR" id="PIRSR000294-1"/>
    </source>
</evidence>
<feature type="binding site" description="axial binding residue" evidence="9">
    <location>
        <position position="63"/>
    </location>
    <ligand>
        <name>heme c</name>
        <dbReference type="ChEBI" id="CHEBI:61717"/>
        <label>1</label>
    </ligand>
    <ligandPart>
        <name>Fe</name>
        <dbReference type="ChEBI" id="CHEBI:18248"/>
    </ligandPart>
</feature>
<keyword evidence="6" id="KW-0560">Oxidoreductase</keyword>
<sequence>MKYIKLISALCISVFILTGCKEQIQPSKEELAKLQAKKEVLGKVLYFDKNLSKNRTQSCATCHNPEVGFVDNRDNTVNSMASLGDDGKSLGDRQAPTASYAKFSPKFHYDKNKKKYIGGQFWDGREATLAGQAGGPPLNPLEMGMPNKKAVVERLKENEFYKEQFKEIFGLEIFNSNDEAYSAMTQAIEAFEMTKEFAPFDSKYDRYLKGEYDLTPLEDLGKSIFFSNNNNSCANCHVLKGEDKEGETFTNYEYHNIGTPINHQLRAKNGVTAIDNGLLNNPAVKDESHKGKYKVPTLRNVAITAPYMHNGVFKDLKTVVEFYDKYNNKNRNINPETNKAWDKAEVEETISLEELKAKKLSDRKVEALVAFMKLLTDKRYEHLLEENK</sequence>
<accession>A0AAX2AHS2</accession>
<comment type="PTM">
    <text evidence="8">Binds 2 heme groups per subunit.</text>
</comment>
<evidence type="ECO:0000256" key="9">
    <source>
        <dbReference type="PIRSR" id="PIRSR000294-2"/>
    </source>
</evidence>
<dbReference type="Pfam" id="PF03150">
    <property type="entry name" value="CCP_MauG"/>
    <property type="match status" value="1"/>
</dbReference>
<keyword evidence="12" id="KW-1185">Reference proteome</keyword>
<evidence type="ECO:0000256" key="1">
    <source>
        <dbReference type="ARBA" id="ARBA00004418"/>
    </source>
</evidence>
<dbReference type="PROSITE" id="PS51007">
    <property type="entry name" value="CYTC"/>
    <property type="match status" value="1"/>
</dbReference>
<proteinExistence type="predicted"/>
<evidence type="ECO:0000256" key="4">
    <source>
        <dbReference type="ARBA" id="ARBA00022729"/>
    </source>
</evidence>
<dbReference type="InterPro" id="IPR004852">
    <property type="entry name" value="Di-haem_cyt_c_peroxidsae"/>
</dbReference>
<evidence type="ECO:0000256" key="3">
    <source>
        <dbReference type="ARBA" id="ARBA00022723"/>
    </source>
</evidence>
<feature type="domain" description="Cytochrome c" evidence="10">
    <location>
        <begin position="216"/>
        <end position="376"/>
    </location>
</feature>
<organism evidence="11 12">
    <name type="scientific">Malaciobacter mytili LMG 24559</name>
    <dbReference type="NCBI Taxonomy" id="1032238"/>
    <lineage>
        <taxon>Bacteria</taxon>
        <taxon>Pseudomonadati</taxon>
        <taxon>Campylobacterota</taxon>
        <taxon>Epsilonproteobacteria</taxon>
        <taxon>Campylobacterales</taxon>
        <taxon>Arcobacteraceae</taxon>
        <taxon>Malaciobacter</taxon>
    </lineage>
</organism>
<dbReference type="RefSeq" id="WP_114841200.1">
    <property type="nucleotide sequence ID" value="NZ_CP031219.1"/>
</dbReference>
<reference evidence="11 12" key="1">
    <citation type="submission" date="2017-09" db="EMBL/GenBank/DDBJ databases">
        <title>Genomics of the genus Arcobacter.</title>
        <authorList>
            <person name="Perez-Cataluna A."/>
            <person name="Figueras M.J."/>
            <person name="Salas-Masso N."/>
        </authorList>
    </citation>
    <scope>NUCLEOTIDE SEQUENCE [LARGE SCALE GENOMIC DNA]</scope>
    <source>
        <strain evidence="11 12">CECT 7386</strain>
    </source>
</reference>
<name>A0AAX2AHS2_9BACT</name>
<feature type="binding site" description="covalent" evidence="8">
    <location>
        <position position="59"/>
    </location>
    <ligand>
        <name>heme c</name>
        <dbReference type="ChEBI" id="CHEBI:61717"/>
        <label>1</label>
    </ligand>
</feature>
<evidence type="ECO:0000259" key="10">
    <source>
        <dbReference type="PROSITE" id="PS51007"/>
    </source>
</evidence>
<gene>
    <name evidence="11" type="ORF">CP985_03070</name>
</gene>
<comment type="cofactor">
    <cofactor evidence="8">
        <name>heme</name>
        <dbReference type="ChEBI" id="CHEBI:30413"/>
    </cofactor>
    <text evidence="8">Binds 2 heme groups.</text>
</comment>
<dbReference type="AlphaFoldDB" id="A0AAX2AHS2"/>
<keyword evidence="4" id="KW-0732">Signal</keyword>
<dbReference type="InterPro" id="IPR051395">
    <property type="entry name" value="Cytochrome_c_Peroxidase/MauG"/>
</dbReference>
<evidence type="ECO:0000313" key="12">
    <source>
        <dbReference type="Proteomes" id="UP000290092"/>
    </source>
</evidence>
<feature type="binding site" description="covalent" evidence="8">
    <location>
        <position position="236"/>
    </location>
    <ligand>
        <name>heme c</name>
        <dbReference type="ChEBI" id="CHEBI:61717"/>
        <label>2</label>
    </ligand>
</feature>
<feature type="binding site" description="covalent" evidence="8">
    <location>
        <position position="233"/>
    </location>
    <ligand>
        <name>heme c</name>
        <dbReference type="ChEBI" id="CHEBI:61717"/>
        <label>2</label>
    </ligand>
</feature>
<feature type="binding site" description="covalent" evidence="8">
    <location>
        <position position="62"/>
    </location>
    <ligand>
        <name>heme c</name>
        <dbReference type="ChEBI" id="CHEBI:61717"/>
        <label>1</label>
    </ligand>
</feature>
<keyword evidence="5" id="KW-0574">Periplasm</keyword>
<dbReference type="PANTHER" id="PTHR30600">
    <property type="entry name" value="CYTOCHROME C PEROXIDASE-RELATED"/>
    <property type="match status" value="1"/>
</dbReference>
<dbReference type="Proteomes" id="UP000290092">
    <property type="component" value="Unassembled WGS sequence"/>
</dbReference>
<evidence type="ECO:0000256" key="5">
    <source>
        <dbReference type="ARBA" id="ARBA00022764"/>
    </source>
</evidence>
<dbReference type="SUPFAM" id="SSF46626">
    <property type="entry name" value="Cytochrome c"/>
    <property type="match status" value="2"/>
</dbReference>
<dbReference type="GO" id="GO:0046872">
    <property type="term" value="F:metal ion binding"/>
    <property type="evidence" value="ECO:0007669"/>
    <property type="project" value="UniProtKB-KW"/>
</dbReference>
<dbReference type="GO" id="GO:0020037">
    <property type="term" value="F:heme binding"/>
    <property type="evidence" value="ECO:0007669"/>
    <property type="project" value="InterPro"/>
</dbReference>
<dbReference type="GO" id="GO:0009055">
    <property type="term" value="F:electron transfer activity"/>
    <property type="evidence" value="ECO:0007669"/>
    <property type="project" value="InterPro"/>
</dbReference>